<dbReference type="GO" id="GO:0006351">
    <property type="term" value="P:DNA-templated transcription"/>
    <property type="evidence" value="ECO:0007669"/>
    <property type="project" value="TreeGrafter"/>
</dbReference>
<evidence type="ECO:0000256" key="4">
    <source>
        <dbReference type="ARBA" id="ARBA00023163"/>
    </source>
</evidence>
<reference evidence="6 7" key="1">
    <citation type="submission" date="2008-03" db="EMBL/GenBank/DDBJ databases">
        <title>Sequencing of the draft genome and assembly of Burkholderia ambifaria IOP40-10.</title>
        <authorList>
            <consortium name="US DOE Joint Genome Institute (JGI-PGF)"/>
            <person name="Copeland A."/>
            <person name="Lucas S."/>
            <person name="Lapidus A."/>
            <person name="Glavina del Rio T."/>
            <person name="Dalin E."/>
            <person name="Tice H."/>
            <person name="Bruce D."/>
            <person name="Goodwin L."/>
            <person name="Pitluck S."/>
            <person name="Larimer F."/>
            <person name="Land M.L."/>
            <person name="Hauser L."/>
            <person name="Tiedje J."/>
            <person name="Richardson P."/>
        </authorList>
    </citation>
    <scope>NUCLEOTIDE SEQUENCE [LARGE SCALE GENOMIC DNA]</scope>
    <source>
        <strain evidence="6 7">IOP40-10</strain>
    </source>
</reference>
<dbReference type="PANTHER" id="PTHR30537:SF31">
    <property type="entry name" value="TRANSCRIPTIONAL REGULATOR, LYSR FAMILY"/>
    <property type="match status" value="1"/>
</dbReference>
<keyword evidence="2" id="KW-0805">Transcription regulation</keyword>
<dbReference type="AlphaFoldDB" id="B1F902"/>
<dbReference type="GO" id="GO:0003700">
    <property type="term" value="F:DNA-binding transcription factor activity"/>
    <property type="evidence" value="ECO:0007669"/>
    <property type="project" value="InterPro"/>
</dbReference>
<evidence type="ECO:0000256" key="3">
    <source>
        <dbReference type="ARBA" id="ARBA00023125"/>
    </source>
</evidence>
<dbReference type="FunFam" id="1.10.10.10:FF:000001">
    <property type="entry name" value="LysR family transcriptional regulator"/>
    <property type="match status" value="1"/>
</dbReference>
<keyword evidence="3" id="KW-0238">DNA-binding</keyword>
<accession>B1F902</accession>
<dbReference type="Pfam" id="PF00126">
    <property type="entry name" value="HTH_1"/>
    <property type="match status" value="1"/>
</dbReference>
<evidence type="ECO:0000256" key="1">
    <source>
        <dbReference type="ARBA" id="ARBA00009437"/>
    </source>
</evidence>
<dbReference type="InterPro" id="IPR058163">
    <property type="entry name" value="LysR-type_TF_proteobact-type"/>
</dbReference>
<dbReference type="Proteomes" id="UP000005463">
    <property type="component" value="Unassembled WGS sequence"/>
</dbReference>
<comment type="similarity">
    <text evidence="1">Belongs to the LysR transcriptional regulatory family.</text>
</comment>
<dbReference type="GO" id="GO:0043565">
    <property type="term" value="F:sequence-specific DNA binding"/>
    <property type="evidence" value="ECO:0007669"/>
    <property type="project" value="TreeGrafter"/>
</dbReference>
<dbReference type="PANTHER" id="PTHR30537">
    <property type="entry name" value="HTH-TYPE TRANSCRIPTIONAL REGULATOR"/>
    <property type="match status" value="1"/>
</dbReference>
<dbReference type="Gene3D" id="1.10.10.10">
    <property type="entry name" value="Winged helix-like DNA-binding domain superfamily/Winged helix DNA-binding domain"/>
    <property type="match status" value="1"/>
</dbReference>
<dbReference type="EMBL" id="ABLC01000005">
    <property type="protein sequence ID" value="EDT05924.1"/>
    <property type="molecule type" value="Genomic_DNA"/>
</dbReference>
<feature type="domain" description="HTH lysR-type" evidence="5">
    <location>
        <begin position="1"/>
        <end position="59"/>
    </location>
</feature>
<dbReference type="RefSeq" id="WP_006749728.1">
    <property type="nucleotide sequence ID" value="NZ_ABLC01000005.1"/>
</dbReference>
<proteinExistence type="inferred from homology"/>
<dbReference type="PROSITE" id="PS50931">
    <property type="entry name" value="HTH_LYSR"/>
    <property type="match status" value="1"/>
</dbReference>
<sequence>MERLEDLAFFAEVVERGGFAAAARALGLGRSKLSRRIAELEQRLGVRLLQRNTRRVSLTPAGERVYEHARVLAHAAREALNVASELNGQPRGSLRIACSSTFAAHALVPILAPFCKKHPCLRVAIIASDQLTDLILERIDLAFRVSSAGLDDSSLVMRPVSSLPIVLAAHPDLIARTGPLSAPDQLEALAFITLGTHTVPKTLTFSTPDGQHASINCTPSFVCNNMSVLQSAVASGLGAAMLPRYLCEDAIAAGTLVDVLASDSGWMPAPSSVHALMPARQGISLTTRTFLEYSTPLLQQLLSGKR</sequence>
<evidence type="ECO:0000313" key="7">
    <source>
        <dbReference type="Proteomes" id="UP000005463"/>
    </source>
</evidence>
<dbReference type="InterPro" id="IPR000847">
    <property type="entry name" value="LysR_HTH_N"/>
</dbReference>
<organism evidence="6 7">
    <name type="scientific">Burkholderia ambifaria IOP40-10</name>
    <dbReference type="NCBI Taxonomy" id="396596"/>
    <lineage>
        <taxon>Bacteria</taxon>
        <taxon>Pseudomonadati</taxon>
        <taxon>Pseudomonadota</taxon>
        <taxon>Betaproteobacteria</taxon>
        <taxon>Burkholderiales</taxon>
        <taxon>Burkholderiaceae</taxon>
        <taxon>Burkholderia</taxon>
        <taxon>Burkholderia cepacia complex</taxon>
    </lineage>
</organism>
<dbReference type="InterPro" id="IPR036388">
    <property type="entry name" value="WH-like_DNA-bd_sf"/>
</dbReference>
<name>B1F902_9BURK</name>
<dbReference type="Pfam" id="PF03466">
    <property type="entry name" value="LysR_substrate"/>
    <property type="match status" value="1"/>
</dbReference>
<evidence type="ECO:0000256" key="2">
    <source>
        <dbReference type="ARBA" id="ARBA00023015"/>
    </source>
</evidence>
<dbReference type="InterPro" id="IPR036390">
    <property type="entry name" value="WH_DNA-bd_sf"/>
</dbReference>
<keyword evidence="4" id="KW-0804">Transcription</keyword>
<evidence type="ECO:0000313" key="6">
    <source>
        <dbReference type="EMBL" id="EDT05924.1"/>
    </source>
</evidence>
<dbReference type="SUPFAM" id="SSF46785">
    <property type="entry name" value="Winged helix' DNA-binding domain"/>
    <property type="match status" value="1"/>
</dbReference>
<protein>
    <submittedName>
        <fullName evidence="6">Transcriptional regulator, LysR family</fullName>
    </submittedName>
</protein>
<evidence type="ECO:0000259" key="5">
    <source>
        <dbReference type="PROSITE" id="PS50931"/>
    </source>
</evidence>
<dbReference type="PATRIC" id="fig|396596.7.peg.7448"/>
<dbReference type="Gene3D" id="3.40.190.290">
    <property type="match status" value="1"/>
</dbReference>
<gene>
    <name evidence="6" type="ORF">BamIOP4010DRAFT_0511</name>
</gene>
<dbReference type="InterPro" id="IPR005119">
    <property type="entry name" value="LysR_subst-bd"/>
</dbReference>
<comment type="caution">
    <text evidence="6">The sequence shown here is derived from an EMBL/GenBank/DDBJ whole genome shotgun (WGS) entry which is preliminary data.</text>
</comment>
<dbReference type="SUPFAM" id="SSF53850">
    <property type="entry name" value="Periplasmic binding protein-like II"/>
    <property type="match status" value="1"/>
</dbReference>
<dbReference type="CDD" id="cd08422">
    <property type="entry name" value="PBP2_CrgA_like"/>
    <property type="match status" value="1"/>
</dbReference>